<dbReference type="SUPFAM" id="SSF53448">
    <property type="entry name" value="Nucleotide-diphospho-sugar transferases"/>
    <property type="match status" value="2"/>
</dbReference>
<protein>
    <recommendedName>
        <fullName evidence="2">Glycosyltransferase 2-like domain-containing protein</fullName>
    </recommendedName>
</protein>
<dbReference type="CDD" id="cd04186">
    <property type="entry name" value="GT_2_like_c"/>
    <property type="match status" value="1"/>
</dbReference>
<dbReference type="Pfam" id="PF00535">
    <property type="entry name" value="Glycos_transf_2"/>
    <property type="match status" value="2"/>
</dbReference>
<sequence>MKNKTLRQLYVEHVGKSSDKWSLYLSEYDRLFDSYRDKPIHLLEIGVQNGGSLEIWGKYFSHAVSLTGCDINPDCASLHYDDPRIRVIVGDANAPVIIQKIFDINAQFEIIIDDGSHFSSDIIKSFMLYFPKLAHGGLFIAEDLHCSYWNDFEGGLFDPYSSMTFFKQLADIINHEHWGVPKSRDAILQDILAKYGCDSLDVDFLSQVHSIEFINSMCVLRKAPGDENGLGQRIIAGSVEQVVAGHQMLNGKAYQANTLTEMSNPWSIREKTLVEEIQQLEETLANTLKVLTEREEQLDVLYHSTVWRSTAPLRLIADKLKQVTRATLLAHRAFKRGGGLTKAVQLYQRDGVAGVMRGVKKIALSYRHIPVSGSGEYDRNDYVEWVKRYDTLTDESRQRMQANMAAFAQHPIISVIMPVYNPKPAWLREAIESVRQQLYPHWELCIADDASTDASIRPILEEYAKTDPRIKVVFREKNGHISAASNSALDVATGAWIALLDHDDVLAEQALFWVANTIHQYPEARLIYSDEDKIDEQGKRHNPYFKCDWNVDLFYSHNMITHLGVYQTDLVRKIQGFSLGMEGAQDYDLALRYIEQINSTSIHHIPRILYHWRIHQFSTAQNREAKPYAELAGEKALNAHFQRQGIKATAKLLDFAMYRAVYALPATPPMVSLVIPTRNGLALIRTCIESILAKTLYPNYEILIIDNGSDDSEILRYFESLRENSKIRVIRDEQPFNYSAINNAAIPLINGEFVALVNNDIEVISPGWLAEMVGLAMQPNVGAVGARLWYPNNTLQHGGCVLGIGGVAGHSHKNLPKQEYGYFGRAAIAQSFSAVTAACLVVSKRIYEAVGGLNERDLRVAFNDIDFCLRIREAGYRNVWTPFAELYHHESATRGFHEENSEKQAEFAREVAYMQQRWGEQLLHDPAYSPNLTLDHEDFSLAWPPRVGDGF</sequence>
<keyword evidence="1" id="KW-0175">Coiled coil</keyword>
<dbReference type="Gene3D" id="3.90.550.10">
    <property type="entry name" value="Spore Coat Polysaccharide Biosynthesis Protein SpsA, Chain A"/>
    <property type="match status" value="2"/>
</dbReference>
<evidence type="ECO:0000313" key="3">
    <source>
        <dbReference type="EMBL" id="OQX08886.1"/>
    </source>
</evidence>
<feature type="domain" description="Glycosyltransferase 2-like" evidence="2">
    <location>
        <begin position="672"/>
        <end position="794"/>
    </location>
</feature>
<dbReference type="SUPFAM" id="SSF53335">
    <property type="entry name" value="S-adenosyl-L-methionine-dependent methyltransferases"/>
    <property type="match status" value="1"/>
</dbReference>
<dbReference type="AlphaFoldDB" id="A0A1Y1QLY1"/>
<feature type="domain" description="Glycosyltransferase 2-like" evidence="2">
    <location>
        <begin position="414"/>
        <end position="568"/>
    </location>
</feature>
<proteinExistence type="predicted"/>
<dbReference type="EMBL" id="MTEJ01000161">
    <property type="protein sequence ID" value="OQX08886.1"/>
    <property type="molecule type" value="Genomic_DNA"/>
</dbReference>
<dbReference type="PANTHER" id="PTHR43179:SF7">
    <property type="entry name" value="RHAMNOSYLTRANSFERASE WBBL"/>
    <property type="match status" value="1"/>
</dbReference>
<dbReference type="InterPro" id="IPR029063">
    <property type="entry name" value="SAM-dependent_MTases_sf"/>
</dbReference>
<organism evidence="3 4">
    <name type="scientific">Thiothrix lacustris</name>
    <dbReference type="NCBI Taxonomy" id="525917"/>
    <lineage>
        <taxon>Bacteria</taxon>
        <taxon>Pseudomonadati</taxon>
        <taxon>Pseudomonadota</taxon>
        <taxon>Gammaproteobacteria</taxon>
        <taxon>Thiotrichales</taxon>
        <taxon>Thiotrichaceae</taxon>
        <taxon>Thiothrix</taxon>
    </lineage>
</organism>
<dbReference type="GO" id="GO:0016757">
    <property type="term" value="F:glycosyltransferase activity"/>
    <property type="evidence" value="ECO:0007669"/>
    <property type="project" value="UniProtKB-KW"/>
</dbReference>
<accession>A0A1Y1QLY1</accession>
<evidence type="ECO:0000313" key="4">
    <source>
        <dbReference type="Proteomes" id="UP000192491"/>
    </source>
</evidence>
<dbReference type="CDD" id="cd04184">
    <property type="entry name" value="GT2_RfbC_Mx_like"/>
    <property type="match status" value="1"/>
</dbReference>
<dbReference type="InterPro" id="IPR029044">
    <property type="entry name" value="Nucleotide-diphossugar_trans"/>
</dbReference>
<gene>
    <name evidence="3" type="ORF">BWK73_24225</name>
</gene>
<dbReference type="Proteomes" id="UP000192491">
    <property type="component" value="Unassembled WGS sequence"/>
</dbReference>
<comment type="caution">
    <text evidence="3">The sequence shown here is derived from an EMBL/GenBank/DDBJ whole genome shotgun (WGS) entry which is preliminary data.</text>
</comment>
<evidence type="ECO:0000259" key="2">
    <source>
        <dbReference type="Pfam" id="PF00535"/>
    </source>
</evidence>
<dbReference type="Gene3D" id="3.40.50.150">
    <property type="entry name" value="Vaccinia Virus protein VP39"/>
    <property type="match status" value="1"/>
</dbReference>
<dbReference type="PANTHER" id="PTHR43179">
    <property type="entry name" value="RHAMNOSYLTRANSFERASE WBBL"/>
    <property type="match status" value="1"/>
</dbReference>
<evidence type="ECO:0000256" key="1">
    <source>
        <dbReference type="SAM" id="Coils"/>
    </source>
</evidence>
<name>A0A1Y1QLY1_9GAMM</name>
<reference evidence="3 4" key="1">
    <citation type="submission" date="2017-01" db="EMBL/GenBank/DDBJ databases">
        <title>Novel large sulfur bacteria in the metagenomes of groundwater-fed chemosynthetic microbial mats in the Lake Huron basin.</title>
        <authorList>
            <person name="Sharrar A.M."/>
            <person name="Flood B.E."/>
            <person name="Bailey J.V."/>
            <person name="Jones D.S."/>
            <person name="Biddanda B."/>
            <person name="Ruberg S.A."/>
            <person name="Marcus D.N."/>
            <person name="Dick G.J."/>
        </authorList>
    </citation>
    <scope>NUCLEOTIDE SEQUENCE [LARGE SCALE GENOMIC DNA]</scope>
    <source>
        <strain evidence="3">A8</strain>
    </source>
</reference>
<dbReference type="InterPro" id="IPR001173">
    <property type="entry name" value="Glyco_trans_2-like"/>
</dbReference>
<feature type="coiled-coil region" evidence="1">
    <location>
        <begin position="270"/>
        <end position="297"/>
    </location>
</feature>